<sequence length="42" mass="4503">MSESFNTARSAGTTPAGSRFPERPACGTSRRERAPQATHDIP</sequence>
<feature type="compositionally biased region" description="Polar residues" evidence="1">
    <location>
        <begin position="1"/>
        <end position="16"/>
    </location>
</feature>
<gene>
    <name evidence="2" type="ORF">BLA23254_02108</name>
</gene>
<proteinExistence type="predicted"/>
<reference evidence="2 3" key="1">
    <citation type="submission" date="2019-09" db="EMBL/GenBank/DDBJ databases">
        <authorList>
            <person name="Depoorter E."/>
        </authorList>
    </citation>
    <scope>NUCLEOTIDE SEQUENCE [LARGE SCALE GENOMIC DNA]</scope>
    <source>
        <strain evidence="2">LMG 23254</strain>
    </source>
</reference>
<evidence type="ECO:0000313" key="2">
    <source>
        <dbReference type="EMBL" id="VWB46749.1"/>
    </source>
</evidence>
<protein>
    <submittedName>
        <fullName evidence="2">Uncharacterized protein</fullName>
    </submittedName>
</protein>
<accession>A0A6P2JQL2</accession>
<dbReference type="Proteomes" id="UP000494218">
    <property type="component" value="Unassembled WGS sequence"/>
</dbReference>
<evidence type="ECO:0000256" key="1">
    <source>
        <dbReference type="SAM" id="MobiDB-lite"/>
    </source>
</evidence>
<feature type="region of interest" description="Disordered" evidence="1">
    <location>
        <begin position="1"/>
        <end position="42"/>
    </location>
</feature>
<dbReference type="EMBL" id="CABVPW010000008">
    <property type="protein sequence ID" value="VWB46749.1"/>
    <property type="molecule type" value="Genomic_DNA"/>
</dbReference>
<evidence type="ECO:0000313" key="3">
    <source>
        <dbReference type="Proteomes" id="UP000494218"/>
    </source>
</evidence>
<name>A0A6P2JQL2_BURL3</name>
<dbReference type="AlphaFoldDB" id="A0A6P2JQL2"/>
<organism evidence="2 3">
    <name type="scientific">Burkholderia lata (strain ATCC 17760 / DSM 23089 / LMG 22485 / NCIMB 9086 / R18194 / 383)</name>
    <dbReference type="NCBI Taxonomy" id="482957"/>
    <lineage>
        <taxon>Bacteria</taxon>
        <taxon>Pseudomonadati</taxon>
        <taxon>Pseudomonadota</taxon>
        <taxon>Betaproteobacteria</taxon>
        <taxon>Burkholderiales</taxon>
        <taxon>Burkholderiaceae</taxon>
        <taxon>Burkholderia</taxon>
        <taxon>Burkholderia cepacia complex</taxon>
    </lineage>
</organism>